<keyword evidence="3" id="KW-1185">Reference proteome</keyword>
<keyword evidence="1" id="KW-0732">Signal</keyword>
<dbReference type="RefSeq" id="WP_194107271.1">
    <property type="nucleotide sequence ID" value="NZ_JADFFM010000002.1"/>
</dbReference>
<accession>A0ABR9XKB4</accession>
<evidence type="ECO:0000256" key="1">
    <source>
        <dbReference type="SAM" id="SignalP"/>
    </source>
</evidence>
<proteinExistence type="predicted"/>
<evidence type="ECO:0000313" key="3">
    <source>
        <dbReference type="Proteomes" id="UP000632774"/>
    </source>
</evidence>
<name>A0ABR9XKB4_9SPHI</name>
<organism evidence="2 3">
    <name type="scientific">Mucilaginibacter boryungensis</name>
    <dbReference type="NCBI Taxonomy" id="768480"/>
    <lineage>
        <taxon>Bacteria</taxon>
        <taxon>Pseudomonadati</taxon>
        <taxon>Bacteroidota</taxon>
        <taxon>Sphingobacteriia</taxon>
        <taxon>Sphingobacteriales</taxon>
        <taxon>Sphingobacteriaceae</taxon>
        <taxon>Mucilaginibacter</taxon>
    </lineage>
</organism>
<protein>
    <submittedName>
        <fullName evidence="2">Uncharacterized protein</fullName>
    </submittedName>
</protein>
<reference evidence="2 3" key="1">
    <citation type="submission" date="2020-10" db="EMBL/GenBank/DDBJ databases">
        <title>Mucilaginibacter mali sp. nov., isolated from rhizosphere soil of apple orchard.</title>
        <authorList>
            <person name="Lee J.-S."/>
            <person name="Kim H.S."/>
            <person name="Kim J.-S."/>
        </authorList>
    </citation>
    <scope>NUCLEOTIDE SEQUENCE [LARGE SCALE GENOMIC DNA]</scope>
    <source>
        <strain evidence="2 3">KCTC 23157</strain>
    </source>
</reference>
<comment type="caution">
    <text evidence="2">The sequence shown here is derived from an EMBL/GenBank/DDBJ whole genome shotgun (WGS) entry which is preliminary data.</text>
</comment>
<dbReference type="Proteomes" id="UP000632774">
    <property type="component" value="Unassembled WGS sequence"/>
</dbReference>
<sequence length="109" mass="12908">MKTIKSIIAALILTVGSLSLAQAQTRFHVSINTPGVHVSAGNYHRAYYSPGYYEPVYQPYYQPVVYHRYYSRPVVYRSYYSRPVVYREYYRHDNGRHLGWYKGHGHGRW</sequence>
<feature type="chain" id="PRO_5045204182" evidence="1">
    <location>
        <begin position="22"/>
        <end position="109"/>
    </location>
</feature>
<dbReference type="EMBL" id="JADFFM010000002">
    <property type="protein sequence ID" value="MBE9667832.1"/>
    <property type="molecule type" value="Genomic_DNA"/>
</dbReference>
<gene>
    <name evidence="2" type="ORF">IRJ18_15775</name>
</gene>
<feature type="signal peptide" evidence="1">
    <location>
        <begin position="1"/>
        <end position="21"/>
    </location>
</feature>
<evidence type="ECO:0000313" key="2">
    <source>
        <dbReference type="EMBL" id="MBE9667832.1"/>
    </source>
</evidence>